<comment type="similarity">
    <text evidence="2 5">Belongs to the pseudouridine synthase RluA family.</text>
</comment>
<dbReference type="GO" id="GO:0003723">
    <property type="term" value="F:RNA binding"/>
    <property type="evidence" value="ECO:0007669"/>
    <property type="project" value="UniProtKB-KW"/>
</dbReference>
<dbReference type="EMBL" id="JPVQ01000017">
    <property type="protein sequence ID" value="KGR90580.1"/>
    <property type="molecule type" value="Genomic_DNA"/>
</dbReference>
<organism evidence="7 8">
    <name type="scientific">Ureibacillus massiliensis 4400831 = CIP 108448 = CCUG 49529</name>
    <dbReference type="NCBI Taxonomy" id="1211035"/>
    <lineage>
        <taxon>Bacteria</taxon>
        <taxon>Bacillati</taxon>
        <taxon>Bacillota</taxon>
        <taxon>Bacilli</taxon>
        <taxon>Bacillales</taxon>
        <taxon>Caryophanaceae</taxon>
        <taxon>Ureibacillus</taxon>
    </lineage>
</organism>
<dbReference type="NCBIfam" id="TIGR00005">
    <property type="entry name" value="rluA_subfam"/>
    <property type="match status" value="1"/>
</dbReference>
<evidence type="ECO:0000256" key="3">
    <source>
        <dbReference type="PIRSR" id="PIRSR606225-1"/>
    </source>
</evidence>
<dbReference type="AlphaFoldDB" id="A0A0A3J4D7"/>
<dbReference type="GO" id="GO:0140098">
    <property type="term" value="F:catalytic activity, acting on RNA"/>
    <property type="evidence" value="ECO:0007669"/>
    <property type="project" value="UniProtKB-ARBA"/>
</dbReference>
<dbReference type="Proteomes" id="UP000030595">
    <property type="component" value="Unassembled WGS sequence"/>
</dbReference>
<comment type="function">
    <text evidence="5">Responsible for synthesis of pseudouridine from uracil.</text>
</comment>
<evidence type="ECO:0000256" key="4">
    <source>
        <dbReference type="PROSITE-ProRule" id="PRU00182"/>
    </source>
</evidence>
<evidence type="ECO:0000313" key="8">
    <source>
        <dbReference type="Proteomes" id="UP000030595"/>
    </source>
</evidence>
<dbReference type="Pfam" id="PF00849">
    <property type="entry name" value="PseudoU_synth_2"/>
    <property type="match status" value="1"/>
</dbReference>
<dbReference type="GO" id="GO:0009982">
    <property type="term" value="F:pseudouridine synthase activity"/>
    <property type="evidence" value="ECO:0007669"/>
    <property type="project" value="InterPro"/>
</dbReference>
<dbReference type="InterPro" id="IPR050188">
    <property type="entry name" value="RluA_PseudoU_synthase"/>
</dbReference>
<dbReference type="PANTHER" id="PTHR21600:SF35">
    <property type="entry name" value="PSEUDOURIDINE SYNTHASE"/>
    <property type="match status" value="1"/>
</dbReference>
<evidence type="ECO:0000256" key="2">
    <source>
        <dbReference type="ARBA" id="ARBA00010876"/>
    </source>
</evidence>
<dbReference type="OrthoDB" id="9807829at2"/>
<dbReference type="Gene3D" id="3.30.2350.10">
    <property type="entry name" value="Pseudouridine synthase"/>
    <property type="match status" value="1"/>
</dbReference>
<accession>A0A0A3J4D7</accession>
<dbReference type="PANTHER" id="PTHR21600">
    <property type="entry name" value="MITOCHONDRIAL RNA PSEUDOURIDINE SYNTHASE"/>
    <property type="match status" value="1"/>
</dbReference>
<reference evidence="7 8" key="1">
    <citation type="submission" date="2014-02" db="EMBL/GenBank/DDBJ databases">
        <title>Draft genome sequence of Lysinibacillus massiliensis CCUG 49529.</title>
        <authorList>
            <person name="Zhang F."/>
            <person name="Wang G."/>
            <person name="Zhang L."/>
        </authorList>
    </citation>
    <scope>NUCLEOTIDE SEQUENCE [LARGE SCALE GENOMIC DNA]</scope>
    <source>
        <strain evidence="7 8">CCUG 49529</strain>
    </source>
</reference>
<dbReference type="InterPro" id="IPR006145">
    <property type="entry name" value="PsdUridine_synth_RsuA/RluA"/>
</dbReference>
<gene>
    <name evidence="7" type="ORF">CD30_10950</name>
</gene>
<evidence type="ECO:0000256" key="1">
    <source>
        <dbReference type="ARBA" id="ARBA00000073"/>
    </source>
</evidence>
<evidence type="ECO:0000256" key="5">
    <source>
        <dbReference type="RuleBase" id="RU362028"/>
    </source>
</evidence>
<dbReference type="eggNOG" id="COG0564">
    <property type="taxonomic scope" value="Bacteria"/>
</dbReference>
<dbReference type="EC" id="5.4.99.-" evidence="5"/>
<name>A0A0A3J4D7_9BACL</name>
<dbReference type="PROSITE" id="PS50889">
    <property type="entry name" value="S4"/>
    <property type="match status" value="1"/>
</dbReference>
<comment type="catalytic activity">
    <reaction evidence="1 5">
        <text>a uridine in RNA = a pseudouridine in RNA</text>
        <dbReference type="Rhea" id="RHEA:48348"/>
        <dbReference type="Rhea" id="RHEA-COMP:12068"/>
        <dbReference type="Rhea" id="RHEA-COMP:12069"/>
        <dbReference type="ChEBI" id="CHEBI:65314"/>
        <dbReference type="ChEBI" id="CHEBI:65315"/>
    </reaction>
</comment>
<dbReference type="InterPro" id="IPR006225">
    <property type="entry name" value="PsdUridine_synth_RluC/D"/>
</dbReference>
<evidence type="ECO:0000259" key="6">
    <source>
        <dbReference type="Pfam" id="PF00849"/>
    </source>
</evidence>
<feature type="domain" description="Pseudouridine synthase RsuA/RluA-like" evidence="6">
    <location>
        <begin position="90"/>
        <end position="244"/>
    </location>
</feature>
<keyword evidence="8" id="KW-1185">Reference proteome</keyword>
<dbReference type="CDD" id="cd02869">
    <property type="entry name" value="PseudoU_synth_RluA_like"/>
    <property type="match status" value="1"/>
</dbReference>
<keyword evidence="5" id="KW-0413">Isomerase</keyword>
<comment type="caution">
    <text evidence="7">The sequence shown here is derived from an EMBL/GenBank/DDBJ whole genome shotgun (WGS) entry which is preliminary data.</text>
</comment>
<proteinExistence type="inferred from homology"/>
<evidence type="ECO:0000313" key="7">
    <source>
        <dbReference type="EMBL" id="KGR90580.1"/>
    </source>
</evidence>
<protein>
    <recommendedName>
        <fullName evidence="5">Pseudouridine synthase</fullName>
        <ecNumber evidence="5">5.4.99.-</ecNumber>
    </recommendedName>
</protein>
<dbReference type="GO" id="GO:0000455">
    <property type="term" value="P:enzyme-directed rRNA pseudouridine synthesis"/>
    <property type="evidence" value="ECO:0007669"/>
    <property type="project" value="TreeGrafter"/>
</dbReference>
<sequence>MDNRFQITFYANRDGELLREAIEAEGISKRALTSIKFNGGNILVNGDEKTVRYSLNKGDEITIFFPLEEVSDGLVIEHGKLNIVYEDEALLIIEKPPFMNTIPSREHPTGSIANYVCGYFKERGIHSTVHIVTRLDRDTSGLLCIAKHSHIHHLMGIQQQNKLINKQYEAIVHGHVEIDEQSIIAPIGRKPTSIIEREVRDDGQYSHTDVKVIKRGYFNSEPISHVRLKLHTGRTHQIRVHMAHIGHPLVGDDLYGGSRELYNRQALHCVHLEMIHPLSKEKIFFSSEILETMKNLINNEMFEQ</sequence>
<dbReference type="SUPFAM" id="SSF55120">
    <property type="entry name" value="Pseudouridine synthase"/>
    <property type="match status" value="1"/>
</dbReference>
<dbReference type="RefSeq" id="WP_036176520.1">
    <property type="nucleotide sequence ID" value="NZ_AVCZ01000017.1"/>
</dbReference>
<keyword evidence="4" id="KW-0694">RNA-binding</keyword>
<dbReference type="InterPro" id="IPR020103">
    <property type="entry name" value="PsdUridine_synth_cat_dom_sf"/>
</dbReference>
<feature type="active site" evidence="3">
    <location>
        <position position="136"/>
    </location>
</feature>